<evidence type="ECO:0000313" key="1">
    <source>
        <dbReference type="EMBL" id="QJA44442.1"/>
    </source>
</evidence>
<dbReference type="AlphaFoldDB" id="A0A6H1ZAF4"/>
<evidence type="ECO:0000313" key="2">
    <source>
        <dbReference type="EMBL" id="QJA76331.1"/>
    </source>
</evidence>
<reference evidence="1" key="1">
    <citation type="submission" date="2020-03" db="EMBL/GenBank/DDBJ databases">
        <title>The deep terrestrial virosphere.</title>
        <authorList>
            <person name="Holmfeldt K."/>
            <person name="Nilsson E."/>
            <person name="Simone D."/>
            <person name="Lopez-Fernandez M."/>
            <person name="Wu X."/>
            <person name="de Brujin I."/>
            <person name="Lundin D."/>
            <person name="Andersson A."/>
            <person name="Bertilsson S."/>
            <person name="Dopson M."/>
        </authorList>
    </citation>
    <scope>NUCLEOTIDE SEQUENCE</scope>
    <source>
        <strain evidence="2">MM415A01531</strain>
        <strain evidence="1">TM448A00108</strain>
        <strain evidence="3">TM448B00355</strain>
    </source>
</reference>
<dbReference type="EMBL" id="MT143976">
    <property type="protein sequence ID" value="QJA44442.1"/>
    <property type="molecule type" value="Genomic_DNA"/>
</dbReference>
<dbReference type="EMBL" id="MT144614">
    <property type="protein sequence ID" value="QJH95188.1"/>
    <property type="molecule type" value="Genomic_DNA"/>
</dbReference>
<accession>A0A6H1ZAF4</accession>
<organism evidence="1">
    <name type="scientific">viral metagenome</name>
    <dbReference type="NCBI Taxonomy" id="1070528"/>
    <lineage>
        <taxon>unclassified sequences</taxon>
        <taxon>metagenomes</taxon>
        <taxon>organismal metagenomes</taxon>
    </lineage>
</organism>
<sequence length="73" mass="8645">MKLTELQKARTDIKFNMKVFKVFPDKGLTPYYEDKIENIIPWLEESMPGDSIRIDILEMTKEEYDALPEYMGP</sequence>
<proteinExistence type="predicted"/>
<protein>
    <submittedName>
        <fullName evidence="1">Uncharacterized protein</fullName>
    </submittedName>
</protein>
<dbReference type="EMBL" id="MT142218">
    <property type="protein sequence ID" value="QJA76331.1"/>
    <property type="molecule type" value="Genomic_DNA"/>
</dbReference>
<name>A0A6H1ZAF4_9ZZZZ</name>
<evidence type="ECO:0000313" key="3">
    <source>
        <dbReference type="EMBL" id="QJH95188.1"/>
    </source>
</evidence>
<gene>
    <name evidence="2" type="ORF">MM415A01531_0010</name>
    <name evidence="1" type="ORF">TM448A00108_0069</name>
    <name evidence="3" type="ORF">TM448B00355_0041</name>
</gene>